<dbReference type="InterPro" id="IPR011042">
    <property type="entry name" value="6-blade_b-propeller_TolB-like"/>
</dbReference>
<protein>
    <submittedName>
        <fullName evidence="1">6-bladed beta-propeller protein</fullName>
    </submittedName>
</protein>
<dbReference type="Pfam" id="PF17170">
    <property type="entry name" value="DUF5128"/>
    <property type="match status" value="1"/>
</dbReference>
<dbReference type="Gene3D" id="2.120.10.30">
    <property type="entry name" value="TolB, C-terminal domain"/>
    <property type="match status" value="1"/>
</dbReference>
<sequence length="426" mass="48884">MYRNTLFIINTFINYKKEGGDPFFNFHSMKKCLYFLQFLILASLFFNCSSPEKSEIIESKTVSINLQEANPDKFDSMFAIEEMMSIGGSENIPIKQIKRILQRESKYWILTSNKILKLDSDGEILGSISSQGNGPGEFQTVDDIRWNDGSNFIEVLDKNSGKLIRFNSQGEFQNEWNNPYLYLATSFMPQGDDYFIYGGVFFSGDGDRAVLVSGKTGEKKEGFSKIGNERGYLSVLNNDTFYAKDGAIEFFYSDSDSLYTLSENGSSVKYIFDFGKFQTPPEFFDRSFENIMDFRNQAAENNYASVFSIQPTDKHIFLFIIQGSNYYTTTVDRAKNKVRIAKGWSTEFGSDFSNLSSYSAYTPIGSDSQFLYFSIDPYSIKSEIDKLSGNPSLPEFLKKNAYVDRIYQDFDQYENPYLLKIRINDF</sequence>
<evidence type="ECO:0000313" key="2">
    <source>
        <dbReference type="Proteomes" id="UP001157915"/>
    </source>
</evidence>
<keyword evidence="2" id="KW-1185">Reference proteome</keyword>
<dbReference type="RefSeq" id="WP_377919244.1">
    <property type="nucleotide sequence ID" value="NZ_JBHSPM010000009.1"/>
</dbReference>
<accession>A0ABY1NM33</accession>
<evidence type="ECO:0000313" key="1">
    <source>
        <dbReference type="EMBL" id="SMP13386.1"/>
    </source>
</evidence>
<proteinExistence type="predicted"/>
<gene>
    <name evidence="1" type="ORF">SAMN06265367_102206</name>
</gene>
<reference evidence="1 2" key="1">
    <citation type="submission" date="2017-05" db="EMBL/GenBank/DDBJ databases">
        <authorList>
            <person name="Varghese N."/>
            <person name="Submissions S."/>
        </authorList>
    </citation>
    <scope>NUCLEOTIDE SEQUENCE [LARGE SCALE GENOMIC DNA]</scope>
    <source>
        <strain evidence="1 2">DSM 15360</strain>
    </source>
</reference>
<comment type="caution">
    <text evidence="1">The sequence shown here is derived from an EMBL/GenBank/DDBJ whole genome shotgun (WGS) entry which is preliminary data.</text>
</comment>
<dbReference type="Proteomes" id="UP001157915">
    <property type="component" value="Unassembled WGS sequence"/>
</dbReference>
<organism evidence="1 2">
    <name type="scientific">Algoriphagus winogradskyi</name>
    <dbReference type="NCBI Taxonomy" id="237017"/>
    <lineage>
        <taxon>Bacteria</taxon>
        <taxon>Pseudomonadati</taxon>
        <taxon>Bacteroidota</taxon>
        <taxon>Cytophagia</taxon>
        <taxon>Cytophagales</taxon>
        <taxon>Cyclobacteriaceae</taxon>
        <taxon>Algoriphagus</taxon>
    </lineage>
</organism>
<dbReference type="EMBL" id="FXUA01000002">
    <property type="protein sequence ID" value="SMP13386.1"/>
    <property type="molecule type" value="Genomic_DNA"/>
</dbReference>
<name>A0ABY1NM33_9BACT</name>